<evidence type="ECO:0000256" key="6">
    <source>
        <dbReference type="ARBA" id="ARBA00023136"/>
    </source>
</evidence>
<feature type="transmembrane region" description="Helical" evidence="7">
    <location>
        <begin position="153"/>
        <end position="174"/>
    </location>
</feature>
<feature type="transmembrane region" description="Helical" evidence="7">
    <location>
        <begin position="299"/>
        <end position="318"/>
    </location>
</feature>
<name>A0ABW3UFH2_9GAMM</name>
<protein>
    <submittedName>
        <fullName evidence="9">MDR family MFS transporter</fullName>
    </submittedName>
</protein>
<feature type="transmembrane region" description="Helical" evidence="7">
    <location>
        <begin position="358"/>
        <end position="380"/>
    </location>
</feature>
<feature type="transmembrane region" description="Helical" evidence="7">
    <location>
        <begin position="115"/>
        <end position="141"/>
    </location>
</feature>
<dbReference type="RefSeq" id="WP_230434843.1">
    <property type="nucleotide sequence ID" value="NZ_CP087715.1"/>
</dbReference>
<evidence type="ECO:0000313" key="10">
    <source>
        <dbReference type="Proteomes" id="UP001597264"/>
    </source>
</evidence>
<dbReference type="Gene3D" id="1.20.1250.20">
    <property type="entry name" value="MFS general substrate transporter like domains"/>
    <property type="match status" value="1"/>
</dbReference>
<keyword evidence="4 7" id="KW-0812">Transmembrane</keyword>
<evidence type="ECO:0000256" key="1">
    <source>
        <dbReference type="ARBA" id="ARBA00004651"/>
    </source>
</evidence>
<dbReference type="Pfam" id="PF07690">
    <property type="entry name" value="MFS_1"/>
    <property type="match status" value="1"/>
</dbReference>
<feature type="transmembrane region" description="Helical" evidence="7">
    <location>
        <begin position="324"/>
        <end position="346"/>
    </location>
</feature>
<dbReference type="InterPro" id="IPR011701">
    <property type="entry name" value="MFS"/>
</dbReference>
<dbReference type="InterPro" id="IPR020846">
    <property type="entry name" value="MFS_dom"/>
</dbReference>
<evidence type="ECO:0000313" key="9">
    <source>
        <dbReference type="EMBL" id="MFD1218224.1"/>
    </source>
</evidence>
<evidence type="ECO:0000256" key="4">
    <source>
        <dbReference type="ARBA" id="ARBA00022692"/>
    </source>
</evidence>
<keyword evidence="5 7" id="KW-1133">Transmembrane helix</keyword>
<evidence type="ECO:0000256" key="3">
    <source>
        <dbReference type="ARBA" id="ARBA00022475"/>
    </source>
</evidence>
<feature type="transmembrane region" description="Helical" evidence="7">
    <location>
        <begin position="186"/>
        <end position="210"/>
    </location>
</feature>
<dbReference type="PROSITE" id="PS50850">
    <property type="entry name" value="MFS"/>
    <property type="match status" value="1"/>
</dbReference>
<evidence type="ECO:0000256" key="7">
    <source>
        <dbReference type="SAM" id="Phobius"/>
    </source>
</evidence>
<accession>A0ABW3UFH2</accession>
<dbReference type="SUPFAM" id="SSF103473">
    <property type="entry name" value="MFS general substrate transporter"/>
    <property type="match status" value="1"/>
</dbReference>
<dbReference type="Proteomes" id="UP001597264">
    <property type="component" value="Unassembled WGS sequence"/>
</dbReference>
<feature type="transmembrane region" description="Helical" evidence="7">
    <location>
        <begin position="91"/>
        <end position="109"/>
    </location>
</feature>
<dbReference type="CDD" id="cd17329">
    <property type="entry name" value="MFS_MdtH_MDR_like"/>
    <property type="match status" value="1"/>
</dbReference>
<reference evidence="10" key="1">
    <citation type="journal article" date="2019" name="Int. J. Syst. Evol. Microbiol.">
        <title>The Global Catalogue of Microorganisms (GCM) 10K type strain sequencing project: providing services to taxonomists for standard genome sequencing and annotation.</title>
        <authorList>
            <consortium name="The Broad Institute Genomics Platform"/>
            <consortium name="The Broad Institute Genome Sequencing Center for Infectious Disease"/>
            <person name="Wu L."/>
            <person name="Ma J."/>
        </authorList>
    </citation>
    <scope>NUCLEOTIDE SEQUENCE [LARGE SCALE GENOMIC DNA]</scope>
    <source>
        <strain evidence="10">CCUG 54356</strain>
    </source>
</reference>
<sequence length="427" mass="47501">MDRKWWQSAYTRSQVRSQFSWPPLVWVVLIGSFFGRGTYYMVWPFLAILLHQKFSLDPAEIGTVLGASAMGAAVLGFYMGSLSDRYGRRSILLTGTAINALSFFLLAYADTLLEIIVPIVLSSIGRSIWEPTAGALFGDLIPDRSRRALALQFRYFLVNAGAALGPIVGIWLGLSAQQSTFTLTALSYVFLWVGFLWAFSHTASGVSLRLKRQAEHRFRDTLRVLKQDQVFLIIILANVLTLFIYAHMDTSLVQYLTLAGAPKLVELISAMILVNAGTIVFLQFPLLRILRRFSTAERIKIGLLVLAAGQVGFAVSPVEGYWSWLWVTFVVSLAEAVLFPTMSVQVDEMAPDHLRGSYFGASSFYSLGWSSAPFIGGIVLQWWSGAVLYWGTFLLCGVALMLYRLSKTANRPSWELVNQNTATAKEV</sequence>
<dbReference type="EMBL" id="JBHTLR010000029">
    <property type="protein sequence ID" value="MFD1218224.1"/>
    <property type="molecule type" value="Genomic_DNA"/>
</dbReference>
<evidence type="ECO:0000256" key="2">
    <source>
        <dbReference type="ARBA" id="ARBA00022448"/>
    </source>
</evidence>
<dbReference type="InterPro" id="IPR036259">
    <property type="entry name" value="MFS_trans_sf"/>
</dbReference>
<keyword evidence="6 7" id="KW-0472">Membrane</keyword>
<dbReference type="PANTHER" id="PTHR23517:SF2">
    <property type="entry name" value="MULTIDRUG RESISTANCE PROTEIN MDTH"/>
    <property type="match status" value="1"/>
</dbReference>
<keyword evidence="2" id="KW-0813">Transport</keyword>
<evidence type="ECO:0000259" key="8">
    <source>
        <dbReference type="PROSITE" id="PS50850"/>
    </source>
</evidence>
<feature type="transmembrane region" description="Helical" evidence="7">
    <location>
        <begin position="386"/>
        <end position="403"/>
    </location>
</feature>
<comment type="caution">
    <text evidence="9">The sequence shown here is derived from an EMBL/GenBank/DDBJ whole genome shotgun (WGS) entry which is preliminary data.</text>
</comment>
<proteinExistence type="predicted"/>
<feature type="transmembrane region" description="Helical" evidence="7">
    <location>
        <begin position="21"/>
        <end position="41"/>
    </location>
</feature>
<keyword evidence="3" id="KW-1003">Cell membrane</keyword>
<feature type="transmembrane region" description="Helical" evidence="7">
    <location>
        <begin position="61"/>
        <end position="79"/>
    </location>
</feature>
<keyword evidence="10" id="KW-1185">Reference proteome</keyword>
<feature type="domain" description="Major facilitator superfamily (MFS) profile" evidence="8">
    <location>
        <begin position="24"/>
        <end position="415"/>
    </location>
</feature>
<feature type="transmembrane region" description="Helical" evidence="7">
    <location>
        <begin position="230"/>
        <end position="248"/>
    </location>
</feature>
<dbReference type="InterPro" id="IPR050171">
    <property type="entry name" value="MFS_Transporters"/>
</dbReference>
<comment type="subcellular location">
    <subcellularLocation>
        <location evidence="1">Cell membrane</location>
        <topology evidence="1">Multi-pass membrane protein</topology>
    </subcellularLocation>
</comment>
<evidence type="ECO:0000256" key="5">
    <source>
        <dbReference type="ARBA" id="ARBA00022989"/>
    </source>
</evidence>
<gene>
    <name evidence="9" type="ORF">ACFQ2X_16605</name>
</gene>
<dbReference type="PANTHER" id="PTHR23517">
    <property type="entry name" value="RESISTANCE PROTEIN MDTM, PUTATIVE-RELATED-RELATED"/>
    <property type="match status" value="1"/>
</dbReference>
<feature type="transmembrane region" description="Helical" evidence="7">
    <location>
        <begin position="268"/>
        <end position="287"/>
    </location>
</feature>
<organism evidence="9 10">
    <name type="scientific">Microbulbifer celer</name>
    <dbReference type="NCBI Taxonomy" id="435905"/>
    <lineage>
        <taxon>Bacteria</taxon>
        <taxon>Pseudomonadati</taxon>
        <taxon>Pseudomonadota</taxon>
        <taxon>Gammaproteobacteria</taxon>
        <taxon>Cellvibrionales</taxon>
        <taxon>Microbulbiferaceae</taxon>
        <taxon>Microbulbifer</taxon>
    </lineage>
</organism>